<dbReference type="EMBL" id="BMIH01000001">
    <property type="protein sequence ID" value="GGB14629.1"/>
    <property type="molecule type" value="Genomic_DNA"/>
</dbReference>
<evidence type="ECO:0000313" key="1">
    <source>
        <dbReference type="EMBL" id="GGB14629.1"/>
    </source>
</evidence>
<organism evidence="1 2">
    <name type="scientific">Sphingomonas metalli</name>
    <dbReference type="NCBI Taxonomy" id="1779358"/>
    <lineage>
        <taxon>Bacteria</taxon>
        <taxon>Pseudomonadati</taxon>
        <taxon>Pseudomonadota</taxon>
        <taxon>Alphaproteobacteria</taxon>
        <taxon>Sphingomonadales</taxon>
        <taxon>Sphingomonadaceae</taxon>
        <taxon>Sphingomonas</taxon>
    </lineage>
</organism>
<dbReference type="RefSeq" id="WP_188656579.1">
    <property type="nucleotide sequence ID" value="NZ_BMIH01000001.1"/>
</dbReference>
<comment type="caution">
    <text evidence="1">The sequence shown here is derived from an EMBL/GenBank/DDBJ whole genome shotgun (WGS) entry which is preliminary data.</text>
</comment>
<reference evidence="1" key="1">
    <citation type="journal article" date="2014" name="Int. J. Syst. Evol. Microbiol.">
        <title>Complete genome sequence of Corynebacterium casei LMG S-19264T (=DSM 44701T), isolated from a smear-ripened cheese.</title>
        <authorList>
            <consortium name="US DOE Joint Genome Institute (JGI-PGF)"/>
            <person name="Walter F."/>
            <person name="Albersmeier A."/>
            <person name="Kalinowski J."/>
            <person name="Ruckert C."/>
        </authorList>
    </citation>
    <scope>NUCLEOTIDE SEQUENCE</scope>
    <source>
        <strain evidence="1">CGMCC 1.15330</strain>
    </source>
</reference>
<dbReference type="Proteomes" id="UP000623067">
    <property type="component" value="Unassembled WGS sequence"/>
</dbReference>
<proteinExistence type="predicted"/>
<evidence type="ECO:0000313" key="2">
    <source>
        <dbReference type="Proteomes" id="UP000623067"/>
    </source>
</evidence>
<protein>
    <submittedName>
        <fullName evidence="1">Uncharacterized protein</fullName>
    </submittedName>
</protein>
<dbReference type="AlphaFoldDB" id="A0A916WLY0"/>
<sequence length="690" mass="75546">MTPSDLIGAAGATSIRLRLDALTPEDELARYLLDRLTGEQVAAITRALLADPVTVTKLMIALPRDLVGPFGLPETAITDERTVRVRNSACDRPAMLLANTDDDQGASLGDVTLIGAKQLTEEPDPWVDAAAAGLGLSEGQIAGWKAALRGLNTADDWTLHQIGTYVAMTRERIESDAVPIAMALGWALPALRLPRDSGYFMGLGDKDREQPRRWKKLFEKLVSDRKPLLVKQRPNRQIIEGEELRSQFDEVRDDIPAEVHPAIEAFIDTAPGWGLEAEALAGFEWEGQSVLQLFSGIKLKKTSFAQETINFFEFTLPDRLSPADEEYLVALKGRSLKETRDDDRDFFEAHRDDLGQDKALRVKWERFIFGRPIECTDFLEGLLRAIERLFGQVNLVGGPRKLVIKSSRRTRAQFLDLNADVGLSFGLRYRGLPALIGPLVEWDVPYLFAYEELLDRAKARQKKYRRNESTARGAIQIKFDIALTVGGDKATVQLIWTGQPGVIGLELPKDVGRLLKRPFVRSQVARLPVSRKGALQSVSLGDVGTLQPAFGQDAGTLVPRTNIGEDIAKLFPKALKAARSGGLIDGEGFTAIDTAWSHFAGLYAEALNALQSSGYASASLIAQAEAYGALLGALLRHAVGDLNRRDLWEPFLSIGSVRVIGGAPSAIVAPWHPLRLAVSTAEQNPATVAV</sequence>
<gene>
    <name evidence="1" type="ORF">GCM10011380_00010</name>
</gene>
<name>A0A916WLY0_9SPHN</name>
<keyword evidence="2" id="KW-1185">Reference proteome</keyword>
<reference evidence="1" key="2">
    <citation type="submission" date="2020-09" db="EMBL/GenBank/DDBJ databases">
        <authorList>
            <person name="Sun Q."/>
            <person name="Zhou Y."/>
        </authorList>
    </citation>
    <scope>NUCLEOTIDE SEQUENCE</scope>
    <source>
        <strain evidence="1">CGMCC 1.15330</strain>
    </source>
</reference>
<accession>A0A916WLY0</accession>